<proteinExistence type="predicted"/>
<accession>A0ABV0UJ27</accession>
<keyword evidence="5" id="KW-1185">Reference proteome</keyword>
<comment type="caution">
    <text evidence="4">The sequence shown here is derived from an EMBL/GenBank/DDBJ whole genome shotgun (WGS) entry which is preliminary data.</text>
</comment>
<dbReference type="SMART" id="SM00034">
    <property type="entry name" value="CLECT"/>
    <property type="match status" value="1"/>
</dbReference>
<dbReference type="PANTHER" id="PTHR22803">
    <property type="entry name" value="MANNOSE, PHOSPHOLIPASE, LECTIN RECEPTOR RELATED"/>
    <property type="match status" value="1"/>
</dbReference>
<dbReference type="SUPFAM" id="SSF56436">
    <property type="entry name" value="C-type lectin-like"/>
    <property type="match status" value="1"/>
</dbReference>
<keyword evidence="2" id="KW-0732">Signal</keyword>
<dbReference type="EMBL" id="JAHRIQ010072441">
    <property type="protein sequence ID" value="MEQ2245140.1"/>
    <property type="molecule type" value="Genomic_DNA"/>
</dbReference>
<feature type="chain" id="PRO_5045924146" description="C-type lectin domain-containing protein" evidence="2">
    <location>
        <begin position="20"/>
        <end position="232"/>
    </location>
</feature>
<name>A0ABV0UJ27_9TELE</name>
<evidence type="ECO:0000313" key="5">
    <source>
        <dbReference type="Proteomes" id="UP001482620"/>
    </source>
</evidence>
<feature type="signal peptide" evidence="2">
    <location>
        <begin position="1"/>
        <end position="19"/>
    </location>
</feature>
<evidence type="ECO:0000256" key="2">
    <source>
        <dbReference type="SAM" id="SignalP"/>
    </source>
</evidence>
<evidence type="ECO:0000259" key="3">
    <source>
        <dbReference type="PROSITE" id="PS50041"/>
    </source>
</evidence>
<evidence type="ECO:0000256" key="1">
    <source>
        <dbReference type="SAM" id="MobiDB-lite"/>
    </source>
</evidence>
<gene>
    <name evidence="4" type="ORF">ILYODFUR_024598</name>
</gene>
<protein>
    <recommendedName>
        <fullName evidence="3">C-type lectin domain-containing protein</fullName>
    </recommendedName>
</protein>
<dbReference type="InterPro" id="IPR050111">
    <property type="entry name" value="C-type_lectin/snaclec_domain"/>
</dbReference>
<dbReference type="InterPro" id="IPR016187">
    <property type="entry name" value="CTDL_fold"/>
</dbReference>
<feature type="region of interest" description="Disordered" evidence="1">
    <location>
        <begin position="32"/>
        <end position="80"/>
    </location>
</feature>
<dbReference type="CDD" id="cd00037">
    <property type="entry name" value="CLECT"/>
    <property type="match status" value="1"/>
</dbReference>
<organism evidence="4 5">
    <name type="scientific">Ilyodon furcidens</name>
    <name type="common">goldbreast splitfin</name>
    <dbReference type="NCBI Taxonomy" id="33524"/>
    <lineage>
        <taxon>Eukaryota</taxon>
        <taxon>Metazoa</taxon>
        <taxon>Chordata</taxon>
        <taxon>Craniata</taxon>
        <taxon>Vertebrata</taxon>
        <taxon>Euteleostomi</taxon>
        <taxon>Actinopterygii</taxon>
        <taxon>Neopterygii</taxon>
        <taxon>Teleostei</taxon>
        <taxon>Neoteleostei</taxon>
        <taxon>Acanthomorphata</taxon>
        <taxon>Ovalentaria</taxon>
        <taxon>Atherinomorphae</taxon>
        <taxon>Cyprinodontiformes</taxon>
        <taxon>Goodeidae</taxon>
        <taxon>Ilyodon</taxon>
    </lineage>
</organism>
<sequence>MKILSLAWFGFTFLTLVHAVYLPVTHDYPVDTPPESNPASTEGEAGLEGGSAEGEAPEDLSVTHDYPVDTPTESQPPSTEDVYWNWMHRIGGDNHHAFGCPEGWTMHSTQCLLFVPQNMTWDEAKENCGSKGQGSLAAVHSDMQAHEIYEEMTNAGLHDGRVWVGGSKKSGDPSWSWGDYSFFDGFAEFCRGESAHFENNCLQITFDEHGSGCLDDLQCDVGLPSVCAILLY</sequence>
<dbReference type="Proteomes" id="UP001482620">
    <property type="component" value="Unassembled WGS sequence"/>
</dbReference>
<dbReference type="PROSITE" id="PS50041">
    <property type="entry name" value="C_TYPE_LECTIN_2"/>
    <property type="match status" value="1"/>
</dbReference>
<dbReference type="InterPro" id="IPR016186">
    <property type="entry name" value="C-type_lectin-like/link_sf"/>
</dbReference>
<feature type="domain" description="C-type lectin" evidence="3">
    <location>
        <begin position="107"/>
        <end position="228"/>
    </location>
</feature>
<evidence type="ECO:0000313" key="4">
    <source>
        <dbReference type="EMBL" id="MEQ2245140.1"/>
    </source>
</evidence>
<dbReference type="Gene3D" id="3.10.100.10">
    <property type="entry name" value="Mannose-Binding Protein A, subunit A"/>
    <property type="match status" value="1"/>
</dbReference>
<dbReference type="Pfam" id="PF00059">
    <property type="entry name" value="Lectin_C"/>
    <property type="match status" value="1"/>
</dbReference>
<reference evidence="4 5" key="1">
    <citation type="submission" date="2021-06" db="EMBL/GenBank/DDBJ databases">
        <authorList>
            <person name="Palmer J.M."/>
        </authorList>
    </citation>
    <scope>NUCLEOTIDE SEQUENCE [LARGE SCALE GENOMIC DNA]</scope>
    <source>
        <strain evidence="5">if_2019</strain>
        <tissue evidence="4">Muscle</tissue>
    </source>
</reference>
<dbReference type="InterPro" id="IPR001304">
    <property type="entry name" value="C-type_lectin-like"/>
</dbReference>